<reference evidence="2 3" key="1">
    <citation type="submission" date="2022-10" db="EMBL/GenBank/DDBJ databases">
        <title>Draft genome sequence of Streptomyces sp. YSPA8.</title>
        <authorList>
            <person name="Moriuchi R."/>
            <person name="Dohra H."/>
            <person name="Yamamura H."/>
            <person name="Kodani S."/>
        </authorList>
    </citation>
    <scope>NUCLEOTIDE SEQUENCE [LARGE SCALE GENOMIC DNA]</scope>
    <source>
        <strain evidence="2 3">YSPA8</strain>
    </source>
</reference>
<evidence type="ECO:0000313" key="2">
    <source>
        <dbReference type="EMBL" id="GLF93942.1"/>
    </source>
</evidence>
<sequence>MSEGRTETTEARPHIDEDTDEGAGRHRGVAAPAEDTQDEPHGRHRRTAGTEATA</sequence>
<dbReference type="RefSeq" id="WP_323446017.1">
    <property type="nucleotide sequence ID" value="NZ_BSBI01000002.1"/>
</dbReference>
<gene>
    <name evidence="2" type="ORF">SYYSPA8_06615</name>
</gene>
<feature type="compositionally biased region" description="Basic and acidic residues" evidence="1">
    <location>
        <begin position="1"/>
        <end position="16"/>
    </location>
</feature>
<organism evidence="2 3">
    <name type="scientific">Streptomyces yaizuensis</name>
    <dbReference type="NCBI Taxonomy" id="2989713"/>
    <lineage>
        <taxon>Bacteria</taxon>
        <taxon>Bacillati</taxon>
        <taxon>Actinomycetota</taxon>
        <taxon>Actinomycetes</taxon>
        <taxon>Kitasatosporales</taxon>
        <taxon>Streptomycetaceae</taxon>
        <taxon>Streptomyces</taxon>
    </lineage>
</organism>
<proteinExistence type="predicted"/>
<evidence type="ECO:0000313" key="3">
    <source>
        <dbReference type="Proteomes" id="UP001291653"/>
    </source>
</evidence>
<protein>
    <submittedName>
        <fullName evidence="2">Uncharacterized protein</fullName>
    </submittedName>
</protein>
<dbReference type="Proteomes" id="UP001291653">
    <property type="component" value="Unassembled WGS sequence"/>
</dbReference>
<comment type="caution">
    <text evidence="2">The sequence shown here is derived from an EMBL/GenBank/DDBJ whole genome shotgun (WGS) entry which is preliminary data.</text>
</comment>
<dbReference type="EMBL" id="BSBI01000002">
    <property type="protein sequence ID" value="GLF93942.1"/>
    <property type="molecule type" value="Genomic_DNA"/>
</dbReference>
<name>A0ABQ5NU95_9ACTN</name>
<feature type="region of interest" description="Disordered" evidence="1">
    <location>
        <begin position="1"/>
        <end position="54"/>
    </location>
</feature>
<evidence type="ECO:0000256" key="1">
    <source>
        <dbReference type="SAM" id="MobiDB-lite"/>
    </source>
</evidence>
<accession>A0ABQ5NU95</accession>
<keyword evidence="3" id="KW-1185">Reference proteome</keyword>